<name>A0A1A9ZE17_GLOPL</name>
<reference evidence="10" key="2">
    <citation type="submission" date="2020-05" db="UniProtKB">
        <authorList>
            <consortium name="EnsemblMetazoa"/>
        </authorList>
    </citation>
    <scope>IDENTIFICATION</scope>
    <source>
        <strain evidence="10">IAEA</strain>
    </source>
</reference>
<evidence type="ECO:0000256" key="6">
    <source>
        <dbReference type="PROSITE-ProRule" id="PRU00268"/>
    </source>
</evidence>
<dbReference type="InterPro" id="IPR013810">
    <property type="entry name" value="Ribosomal_uS5_N"/>
</dbReference>
<dbReference type="Pfam" id="PF00333">
    <property type="entry name" value="Ribosomal_S5"/>
    <property type="match status" value="1"/>
</dbReference>
<reference evidence="11" key="1">
    <citation type="submission" date="2014-03" db="EMBL/GenBank/DDBJ databases">
        <authorList>
            <person name="Aksoy S."/>
            <person name="Warren W."/>
            <person name="Wilson R.K."/>
        </authorList>
    </citation>
    <scope>NUCLEOTIDE SEQUENCE [LARGE SCALE GENOMIC DNA]</scope>
    <source>
        <strain evidence="11">IAEA</strain>
    </source>
</reference>
<dbReference type="GO" id="GO:0006412">
    <property type="term" value="P:translation"/>
    <property type="evidence" value="ECO:0007669"/>
    <property type="project" value="InterPro"/>
</dbReference>
<dbReference type="InterPro" id="IPR000851">
    <property type="entry name" value="Ribosomal_uS5"/>
</dbReference>
<evidence type="ECO:0000256" key="2">
    <source>
        <dbReference type="ARBA" id="ARBA00022980"/>
    </source>
</evidence>
<dbReference type="SUPFAM" id="SSF54768">
    <property type="entry name" value="dsRNA-binding domain-like"/>
    <property type="match status" value="1"/>
</dbReference>
<dbReference type="PANTHER" id="PTHR13718">
    <property type="entry name" value="RIBOSOMAL S SUBUNIT"/>
    <property type="match status" value="1"/>
</dbReference>
<evidence type="ECO:0000256" key="4">
    <source>
        <dbReference type="ARBA" id="ARBA00035255"/>
    </source>
</evidence>
<dbReference type="InterPro" id="IPR005324">
    <property type="entry name" value="Ribosomal_uS5_C"/>
</dbReference>
<keyword evidence="11" id="KW-1185">Reference proteome</keyword>
<dbReference type="InterPro" id="IPR020568">
    <property type="entry name" value="Ribosomal_Su5_D2-typ_SF"/>
</dbReference>
<dbReference type="SUPFAM" id="SSF54211">
    <property type="entry name" value="Ribosomal protein S5 domain 2-like"/>
    <property type="match status" value="1"/>
</dbReference>
<dbReference type="PANTHER" id="PTHR13718:SF4">
    <property type="entry name" value="40S RIBOSOMAL PROTEIN S2"/>
    <property type="match status" value="1"/>
</dbReference>
<proteinExistence type="inferred from homology"/>
<evidence type="ECO:0000256" key="7">
    <source>
        <dbReference type="RuleBase" id="RU003823"/>
    </source>
</evidence>
<feature type="compositionally biased region" description="Basic residues" evidence="8">
    <location>
        <begin position="23"/>
        <end position="33"/>
    </location>
</feature>
<accession>A0A1A9ZE17</accession>
<evidence type="ECO:0000256" key="5">
    <source>
        <dbReference type="ARBA" id="ARBA00035407"/>
    </source>
</evidence>
<dbReference type="Gene3D" id="3.30.230.10">
    <property type="match status" value="1"/>
</dbReference>
<dbReference type="VEuPathDB" id="VectorBase:GPAI011793"/>
<keyword evidence="2 6" id="KW-0689">Ribosomal protein</keyword>
<feature type="domain" description="S5 DRBM" evidence="9">
    <location>
        <begin position="44"/>
        <end position="96"/>
    </location>
</feature>
<evidence type="ECO:0000256" key="1">
    <source>
        <dbReference type="ARBA" id="ARBA00008945"/>
    </source>
</evidence>
<dbReference type="Proteomes" id="UP000092445">
    <property type="component" value="Unassembled WGS sequence"/>
</dbReference>
<dbReference type="EnsemblMetazoa" id="GPAI011793-RA">
    <property type="protein sequence ID" value="GPAI011793-PA"/>
    <property type="gene ID" value="GPAI011793"/>
</dbReference>
<dbReference type="PROSITE" id="PS00585">
    <property type="entry name" value="RIBOSOMAL_S5"/>
    <property type="match status" value="1"/>
</dbReference>
<dbReference type="InterPro" id="IPR018192">
    <property type="entry name" value="Ribosomal_uS5_N_CS"/>
</dbReference>
<dbReference type="Gene3D" id="3.30.160.20">
    <property type="match status" value="1"/>
</dbReference>
<evidence type="ECO:0000256" key="3">
    <source>
        <dbReference type="ARBA" id="ARBA00023274"/>
    </source>
</evidence>
<keyword evidence="3 6" id="KW-0687">Ribonucleoprotein</keyword>
<evidence type="ECO:0000313" key="11">
    <source>
        <dbReference type="Proteomes" id="UP000092445"/>
    </source>
</evidence>
<dbReference type="InterPro" id="IPR014721">
    <property type="entry name" value="Ribsml_uS5_D2-typ_fold_subgr"/>
</dbReference>
<feature type="region of interest" description="Disordered" evidence="8">
    <location>
        <begin position="14"/>
        <end position="46"/>
    </location>
</feature>
<protein>
    <recommendedName>
        <fullName evidence="4">Small ribosomal subunit protein uS5</fullName>
    </recommendedName>
    <alternativeName>
        <fullName evidence="5">40S ribosomal protein S2</fullName>
    </alternativeName>
</protein>
<evidence type="ECO:0000259" key="9">
    <source>
        <dbReference type="PROSITE" id="PS50881"/>
    </source>
</evidence>
<dbReference type="PROSITE" id="PS50881">
    <property type="entry name" value="S5_DSRBD"/>
    <property type="match status" value="1"/>
</dbReference>
<organism evidence="10 11">
    <name type="scientific">Glossina pallidipes</name>
    <name type="common">Tsetse fly</name>
    <dbReference type="NCBI Taxonomy" id="7398"/>
    <lineage>
        <taxon>Eukaryota</taxon>
        <taxon>Metazoa</taxon>
        <taxon>Ecdysozoa</taxon>
        <taxon>Arthropoda</taxon>
        <taxon>Hexapoda</taxon>
        <taxon>Insecta</taxon>
        <taxon>Pterygota</taxon>
        <taxon>Neoptera</taxon>
        <taxon>Endopterygota</taxon>
        <taxon>Diptera</taxon>
        <taxon>Brachycera</taxon>
        <taxon>Muscomorpha</taxon>
        <taxon>Hippoboscoidea</taxon>
        <taxon>Glossinidae</taxon>
        <taxon>Glossina</taxon>
    </lineage>
</organism>
<dbReference type="Pfam" id="PF03719">
    <property type="entry name" value="Ribosomal_S5_C"/>
    <property type="match status" value="1"/>
</dbReference>
<dbReference type="GO" id="GO:0003735">
    <property type="term" value="F:structural constituent of ribosome"/>
    <property type="evidence" value="ECO:0007669"/>
    <property type="project" value="UniProtKB-UniRule"/>
</dbReference>
<dbReference type="GO" id="GO:0003723">
    <property type="term" value="F:RNA binding"/>
    <property type="evidence" value="ECO:0007669"/>
    <property type="project" value="InterPro"/>
</dbReference>
<comment type="similarity">
    <text evidence="1 7">Belongs to the universal ribosomal protein uS5 family.</text>
</comment>
<evidence type="ECO:0000313" key="10">
    <source>
        <dbReference type="EnsemblMetazoa" id="GPAI011793-PA"/>
    </source>
</evidence>
<dbReference type="GO" id="GO:0022627">
    <property type="term" value="C:cytosolic small ribosomal subunit"/>
    <property type="evidence" value="ECO:0007669"/>
    <property type="project" value="TreeGrafter"/>
</dbReference>
<dbReference type="STRING" id="7398.A0A1A9ZE17"/>
<sequence length="198" mass="21358">MAYAGPGRGGFRGGLGSCGGRGSRGRGRGRGGRKRGDTSYQIGTKQARAGQRTRFKAFVAIGDNNGHIGLSVKCSKEIATAIRGPIVLAKLSVGPVRRGYWGNKIGKPHTYVSTSWHWHCICPVPKKLLMMAGIDDFYTSTRGSILTLGNFAKATYSSIVKTYAYSGPVERFALGSARYKQFSDFLADKPSARHHIDA</sequence>
<evidence type="ECO:0000256" key="8">
    <source>
        <dbReference type="SAM" id="MobiDB-lite"/>
    </source>
</evidence>
<dbReference type="AlphaFoldDB" id="A0A1A9ZE17"/>